<evidence type="ECO:0000313" key="1">
    <source>
        <dbReference type="EMBL" id="SIS12114.1"/>
    </source>
</evidence>
<accession>A0A1N7GHP0</accession>
<keyword evidence="2" id="KW-1185">Reference proteome</keyword>
<dbReference type="Proteomes" id="UP000186218">
    <property type="component" value="Unassembled WGS sequence"/>
</dbReference>
<organism evidence="1 2">
    <name type="scientific">Williamsia sterculiae</name>
    <dbReference type="NCBI Taxonomy" id="1344003"/>
    <lineage>
        <taxon>Bacteria</taxon>
        <taxon>Bacillati</taxon>
        <taxon>Actinomycetota</taxon>
        <taxon>Actinomycetes</taxon>
        <taxon>Mycobacteriales</taxon>
        <taxon>Nocardiaceae</taxon>
        <taxon>Williamsia</taxon>
    </lineage>
</organism>
<dbReference type="STRING" id="1344003.SAMN05445060_2805"/>
<dbReference type="EMBL" id="FTNT01000008">
    <property type="protein sequence ID" value="SIS12114.1"/>
    <property type="molecule type" value="Genomic_DNA"/>
</dbReference>
<dbReference type="Pfam" id="PF24202">
    <property type="entry name" value="DUF7427"/>
    <property type="match status" value="1"/>
</dbReference>
<gene>
    <name evidence="1" type="ORF">SAMN05445060_2805</name>
</gene>
<reference evidence="1 2" key="1">
    <citation type="submission" date="2017-01" db="EMBL/GenBank/DDBJ databases">
        <authorList>
            <person name="Mah S.A."/>
            <person name="Swanson W.J."/>
            <person name="Moy G.W."/>
            <person name="Vacquier V.D."/>
        </authorList>
    </citation>
    <scope>NUCLEOTIDE SEQUENCE [LARGE SCALE GENOMIC DNA]</scope>
    <source>
        <strain evidence="1 2">CPCC 203464</strain>
    </source>
</reference>
<protein>
    <submittedName>
        <fullName evidence="1">Uncharacterized protein</fullName>
    </submittedName>
</protein>
<sequence length="83" mass="8968">MERPRPSTIAWAGLAGAVAVYDLTCSPGETLSEGVDAGLETKYKRLIQLGIGLTALHLLNLCPSALDPLHQLTRLKAQRSDRQ</sequence>
<dbReference type="InterPro" id="IPR055850">
    <property type="entry name" value="DUF7427"/>
</dbReference>
<proteinExistence type="predicted"/>
<dbReference type="AlphaFoldDB" id="A0A1N7GHP0"/>
<name>A0A1N7GHP0_9NOCA</name>
<evidence type="ECO:0000313" key="2">
    <source>
        <dbReference type="Proteomes" id="UP000186218"/>
    </source>
</evidence>